<proteinExistence type="predicted"/>
<feature type="chain" id="PRO_5022898800" evidence="1">
    <location>
        <begin position="20"/>
        <end position="157"/>
    </location>
</feature>
<comment type="caution">
    <text evidence="2">The sequence shown here is derived from an EMBL/GenBank/DDBJ whole genome shotgun (WGS) entry which is preliminary data.</text>
</comment>
<accession>A0A5D9C7V4</accession>
<gene>
    <name evidence="2" type="ORF">FYJ91_05850</name>
</gene>
<sequence>MKAWTAAGMAMLASAPAMAAPSAWTSVFVQGVHEYRVGSTGARADNMTINCPIEGSPTMSVLINGTLPPEGEQVGFRAAGQSFAFRTNDNGTMRIDDRDRSATFARFWRAVRAGSTLTVSFINGAVANLPLSGSAKALPALPCSGRPLPDAKHKIRL</sequence>
<name>A0A5D9C7V4_9SPHN</name>
<keyword evidence="3" id="KW-1185">Reference proteome</keyword>
<dbReference type="EMBL" id="VTOU01000002">
    <property type="protein sequence ID" value="TZG27150.1"/>
    <property type="molecule type" value="Genomic_DNA"/>
</dbReference>
<dbReference type="Proteomes" id="UP000322077">
    <property type="component" value="Unassembled WGS sequence"/>
</dbReference>
<feature type="signal peptide" evidence="1">
    <location>
        <begin position="1"/>
        <end position="19"/>
    </location>
</feature>
<evidence type="ECO:0000313" key="2">
    <source>
        <dbReference type="EMBL" id="TZG27150.1"/>
    </source>
</evidence>
<keyword evidence="1" id="KW-0732">Signal</keyword>
<evidence type="ECO:0000313" key="3">
    <source>
        <dbReference type="Proteomes" id="UP000322077"/>
    </source>
</evidence>
<organism evidence="2 3">
    <name type="scientific">Sphingomonas montanisoli</name>
    <dbReference type="NCBI Taxonomy" id="2606412"/>
    <lineage>
        <taxon>Bacteria</taxon>
        <taxon>Pseudomonadati</taxon>
        <taxon>Pseudomonadota</taxon>
        <taxon>Alphaproteobacteria</taxon>
        <taxon>Sphingomonadales</taxon>
        <taxon>Sphingomonadaceae</taxon>
        <taxon>Sphingomonas</taxon>
    </lineage>
</organism>
<dbReference type="AlphaFoldDB" id="A0A5D9C7V4"/>
<reference evidence="2 3" key="1">
    <citation type="submission" date="2019-08" db="EMBL/GenBank/DDBJ databases">
        <authorList>
            <person name="Wang G."/>
            <person name="Xu Z."/>
        </authorList>
    </citation>
    <scope>NUCLEOTIDE SEQUENCE [LARGE SCALE GENOMIC DNA]</scope>
    <source>
        <strain evidence="2 3">ZX</strain>
    </source>
</reference>
<evidence type="ECO:0000256" key="1">
    <source>
        <dbReference type="SAM" id="SignalP"/>
    </source>
</evidence>
<protein>
    <submittedName>
        <fullName evidence="2">Uncharacterized protein</fullName>
    </submittedName>
</protein>
<dbReference type="RefSeq" id="WP_149521369.1">
    <property type="nucleotide sequence ID" value="NZ_VTOU01000002.1"/>
</dbReference>